<organism evidence="3 4">
    <name type="scientific">Vibrio amylolyticus</name>
    <dbReference type="NCBI Taxonomy" id="2847292"/>
    <lineage>
        <taxon>Bacteria</taxon>
        <taxon>Pseudomonadati</taxon>
        <taxon>Pseudomonadota</taxon>
        <taxon>Gammaproteobacteria</taxon>
        <taxon>Vibrionales</taxon>
        <taxon>Vibrionaceae</taxon>
        <taxon>Vibrio</taxon>
    </lineage>
</organism>
<dbReference type="PROSITE" id="PS51257">
    <property type="entry name" value="PROKAR_LIPOPROTEIN"/>
    <property type="match status" value="1"/>
</dbReference>
<keyword evidence="3" id="KW-0378">Hydrolase</keyword>
<dbReference type="EMBL" id="JAJHVV010000014">
    <property type="protein sequence ID" value="MCK6265323.1"/>
    <property type="molecule type" value="Genomic_DNA"/>
</dbReference>
<evidence type="ECO:0000313" key="4">
    <source>
        <dbReference type="Proteomes" id="UP001139559"/>
    </source>
</evidence>
<dbReference type="RefSeq" id="WP_248010396.1">
    <property type="nucleotide sequence ID" value="NZ_JAJHVV010000014.1"/>
</dbReference>
<comment type="caution">
    <text evidence="3">The sequence shown here is derived from an EMBL/GenBank/DDBJ whole genome shotgun (WGS) entry which is preliminary data.</text>
</comment>
<sequence length="398" mass="45053">MRTKTMLTNLSRLSLLLIALFTIAGCEDVSDPALFEPSTDLPDYQQASFSLYQSETKAWLSQHRYFFTNDKLSEIERIAPQEVLPLKPNGKAVLLVHGLGDSPYSFVDVAEHLAEQGYLVRTVLLPGHGSKPADLTLPELNDWQAIVSHHVTLLKQKQMNIWLGGYSTGANLVTQYAITDNDIQGLLLFAPAYQPVSFFTQFASLAKHFTSWATRNLEDNYLRYNSLAMNGVANYHQTTQLVEQLLSTSTYNHPVFMILSEYDSVIDSNYSAEQFSSKMMNPSSHLIWLGEEAQSDTRSTSYSMRRNDLKISSGSHMAMLFSPENIEYGEKGKNKICQNGQGSEKQQRCEAGEEVWFSGRGYVEENKIFARTTYNPYFDQSMRAMDNVMKDSELKRAE</sequence>
<feature type="domain" description="Serine aminopeptidase S33" evidence="2">
    <location>
        <begin position="91"/>
        <end position="219"/>
    </location>
</feature>
<gene>
    <name evidence="3" type="ORF">KP803_18820</name>
</gene>
<dbReference type="Gene3D" id="3.40.50.1820">
    <property type="entry name" value="alpha/beta hydrolase"/>
    <property type="match status" value="1"/>
</dbReference>
<dbReference type="AlphaFoldDB" id="A0A9X1XNP5"/>
<dbReference type="InterPro" id="IPR022742">
    <property type="entry name" value="Hydrolase_4"/>
</dbReference>
<dbReference type="Proteomes" id="UP001139559">
    <property type="component" value="Unassembled WGS sequence"/>
</dbReference>
<keyword evidence="1" id="KW-0732">Signal</keyword>
<evidence type="ECO:0000259" key="2">
    <source>
        <dbReference type="Pfam" id="PF12146"/>
    </source>
</evidence>
<accession>A0A9X1XNP5</accession>
<evidence type="ECO:0000256" key="1">
    <source>
        <dbReference type="SAM" id="SignalP"/>
    </source>
</evidence>
<protein>
    <submittedName>
        <fullName evidence="3">Alpha/beta fold hydrolase</fullName>
    </submittedName>
</protein>
<keyword evidence="4" id="KW-1185">Reference proteome</keyword>
<name>A0A9X1XNP5_9VIBR</name>
<proteinExistence type="predicted"/>
<feature type="chain" id="PRO_5040821882" evidence="1">
    <location>
        <begin position="25"/>
        <end position="398"/>
    </location>
</feature>
<reference evidence="3" key="1">
    <citation type="submission" date="2021-11" db="EMBL/GenBank/DDBJ databases">
        <title>Vibrio ZSDE26 sp. nov. and Vibrio ZSDZ34 sp. nov., isolated from coastal seawater in Qingdao.</title>
        <authorList>
            <person name="Zhang P."/>
        </authorList>
    </citation>
    <scope>NUCLEOTIDE SEQUENCE</scope>
    <source>
        <strain evidence="3">ZSDE26</strain>
    </source>
</reference>
<dbReference type="SUPFAM" id="SSF53474">
    <property type="entry name" value="alpha/beta-Hydrolases"/>
    <property type="match status" value="1"/>
</dbReference>
<dbReference type="Pfam" id="PF12146">
    <property type="entry name" value="Hydrolase_4"/>
    <property type="match status" value="1"/>
</dbReference>
<dbReference type="InterPro" id="IPR029058">
    <property type="entry name" value="AB_hydrolase_fold"/>
</dbReference>
<evidence type="ECO:0000313" key="3">
    <source>
        <dbReference type="EMBL" id="MCK6265323.1"/>
    </source>
</evidence>
<dbReference type="InterPro" id="IPR051044">
    <property type="entry name" value="MAG_DAG_Lipase"/>
</dbReference>
<dbReference type="PANTHER" id="PTHR11614">
    <property type="entry name" value="PHOSPHOLIPASE-RELATED"/>
    <property type="match status" value="1"/>
</dbReference>
<feature type="signal peptide" evidence="1">
    <location>
        <begin position="1"/>
        <end position="24"/>
    </location>
</feature>
<dbReference type="GO" id="GO:0016787">
    <property type="term" value="F:hydrolase activity"/>
    <property type="evidence" value="ECO:0007669"/>
    <property type="project" value="UniProtKB-KW"/>
</dbReference>